<organism evidence="1 2">
    <name type="scientific">Tulasnella calospora MUT 4182</name>
    <dbReference type="NCBI Taxonomy" id="1051891"/>
    <lineage>
        <taxon>Eukaryota</taxon>
        <taxon>Fungi</taxon>
        <taxon>Dikarya</taxon>
        <taxon>Basidiomycota</taxon>
        <taxon>Agaricomycotina</taxon>
        <taxon>Agaricomycetes</taxon>
        <taxon>Cantharellales</taxon>
        <taxon>Tulasnellaceae</taxon>
        <taxon>Tulasnella</taxon>
    </lineage>
</organism>
<dbReference type="EMBL" id="KN823151">
    <property type="protein sequence ID" value="KIO21042.1"/>
    <property type="molecule type" value="Genomic_DNA"/>
</dbReference>
<name>A0A0C3LHX8_9AGAM</name>
<reference evidence="1 2" key="1">
    <citation type="submission" date="2014-04" db="EMBL/GenBank/DDBJ databases">
        <authorList>
            <consortium name="DOE Joint Genome Institute"/>
            <person name="Kuo A."/>
            <person name="Girlanda M."/>
            <person name="Perotto S."/>
            <person name="Kohler A."/>
            <person name="Nagy L.G."/>
            <person name="Floudas D."/>
            <person name="Copeland A."/>
            <person name="Barry K.W."/>
            <person name="Cichocki N."/>
            <person name="Veneault-Fourrey C."/>
            <person name="LaButti K."/>
            <person name="Lindquist E.A."/>
            <person name="Lipzen A."/>
            <person name="Lundell T."/>
            <person name="Morin E."/>
            <person name="Murat C."/>
            <person name="Sun H."/>
            <person name="Tunlid A."/>
            <person name="Henrissat B."/>
            <person name="Grigoriev I.V."/>
            <person name="Hibbett D.S."/>
            <person name="Martin F."/>
            <person name="Nordberg H.P."/>
            <person name="Cantor M.N."/>
            <person name="Hua S.X."/>
        </authorList>
    </citation>
    <scope>NUCLEOTIDE SEQUENCE [LARGE SCALE GENOMIC DNA]</scope>
    <source>
        <strain evidence="1 2">MUT 4182</strain>
    </source>
</reference>
<evidence type="ECO:0000313" key="1">
    <source>
        <dbReference type="EMBL" id="KIO21042.1"/>
    </source>
</evidence>
<evidence type="ECO:0000313" key="2">
    <source>
        <dbReference type="Proteomes" id="UP000054248"/>
    </source>
</evidence>
<keyword evidence="2" id="KW-1185">Reference proteome</keyword>
<accession>A0A0C3LHX8</accession>
<dbReference type="AlphaFoldDB" id="A0A0C3LHX8"/>
<gene>
    <name evidence="1" type="ORF">M407DRAFT_29308</name>
</gene>
<protein>
    <submittedName>
        <fullName evidence="1">Uncharacterized protein</fullName>
    </submittedName>
</protein>
<proteinExistence type="predicted"/>
<dbReference type="Proteomes" id="UP000054248">
    <property type="component" value="Unassembled WGS sequence"/>
</dbReference>
<reference evidence="2" key="2">
    <citation type="submission" date="2015-01" db="EMBL/GenBank/DDBJ databases">
        <title>Evolutionary Origins and Diversification of the Mycorrhizal Mutualists.</title>
        <authorList>
            <consortium name="DOE Joint Genome Institute"/>
            <consortium name="Mycorrhizal Genomics Consortium"/>
            <person name="Kohler A."/>
            <person name="Kuo A."/>
            <person name="Nagy L.G."/>
            <person name="Floudas D."/>
            <person name="Copeland A."/>
            <person name="Barry K.W."/>
            <person name="Cichocki N."/>
            <person name="Veneault-Fourrey C."/>
            <person name="LaButti K."/>
            <person name="Lindquist E.A."/>
            <person name="Lipzen A."/>
            <person name="Lundell T."/>
            <person name="Morin E."/>
            <person name="Murat C."/>
            <person name="Riley R."/>
            <person name="Ohm R."/>
            <person name="Sun H."/>
            <person name="Tunlid A."/>
            <person name="Henrissat B."/>
            <person name="Grigoriev I.V."/>
            <person name="Hibbett D.S."/>
            <person name="Martin F."/>
        </authorList>
    </citation>
    <scope>NUCLEOTIDE SEQUENCE [LARGE SCALE GENOMIC DNA]</scope>
    <source>
        <strain evidence="2">MUT 4182</strain>
    </source>
</reference>
<sequence length="234" mass="24040">MDLAAVTPLLIDVPSCYIASPSHPPLHLAAVTHLLIAVPFTQPSLSSAFSATATFNPILSTPSQSSPLSRPILRAQSSLATTGSVRSRPSDRFAAVAAVLTGSATIMVVPTPSLPSPSSQRTLRRQSSKSAFPTTLPFVQIVSTPSSPSPLTGQTLRTQWLRHASHAMAASVRSCHSDSFAAIAAVPTGSTTKGATDSGSPTTARGRFGPFAALYEGSLGNNLSEPAAPGAVEL</sequence>
<dbReference type="HOGENOM" id="CLU_1185775_0_0_1"/>